<gene>
    <name evidence="2" type="ORF">ABH309_19385</name>
</gene>
<dbReference type="Proteomes" id="UP001438292">
    <property type="component" value="Unassembled WGS sequence"/>
</dbReference>
<name>A0ABV0H9Z4_9NEIS</name>
<dbReference type="EMBL" id="JBDQQU010000097">
    <property type="protein sequence ID" value="MEO3956607.1"/>
    <property type="molecule type" value="Genomic_DNA"/>
</dbReference>
<protein>
    <submittedName>
        <fullName evidence="2">Uncharacterized protein</fullName>
    </submittedName>
</protein>
<feature type="region of interest" description="Disordered" evidence="1">
    <location>
        <begin position="53"/>
        <end position="80"/>
    </location>
</feature>
<reference evidence="2 3" key="1">
    <citation type="submission" date="2024-05" db="EMBL/GenBank/DDBJ databases">
        <authorList>
            <person name="De Oliveira J.P."/>
            <person name="Noriler S.A."/>
            <person name="De Oliveira A.G."/>
            <person name="Sipoli D.S."/>
        </authorList>
    </citation>
    <scope>NUCLEOTIDE SEQUENCE [LARGE SCALE GENOMIC DNA]</scope>
    <source>
        <strain evidence="2 3">LABIM186</strain>
    </source>
</reference>
<accession>A0ABV0H9Z4</accession>
<organism evidence="2 3">
    <name type="scientific">Chromobacterium piscinae</name>
    <dbReference type="NCBI Taxonomy" id="686831"/>
    <lineage>
        <taxon>Bacteria</taxon>
        <taxon>Pseudomonadati</taxon>
        <taxon>Pseudomonadota</taxon>
        <taxon>Betaproteobacteria</taxon>
        <taxon>Neisseriales</taxon>
        <taxon>Chromobacteriaceae</taxon>
        <taxon>Chromobacterium</taxon>
    </lineage>
</organism>
<evidence type="ECO:0000313" key="3">
    <source>
        <dbReference type="Proteomes" id="UP001438292"/>
    </source>
</evidence>
<keyword evidence="3" id="KW-1185">Reference proteome</keyword>
<proteinExistence type="predicted"/>
<dbReference type="RefSeq" id="WP_346196248.1">
    <property type="nucleotide sequence ID" value="NZ_JBDJHV010000038.1"/>
</dbReference>
<comment type="caution">
    <text evidence="2">The sequence shown here is derived from an EMBL/GenBank/DDBJ whole genome shotgun (WGS) entry which is preliminary data.</text>
</comment>
<sequence>MPNNRVTGIPYAAIAHSFIKNDGQALNNTARAIPLARVENIATVLSTFQPVKAGNAKSPTKNMDSKGGGGDVNSSEGSGVTFCPPRSGKAISAATVNKVAGATFCPPRSGKAISAPTVNEVAGATFCPPSSDKAISAPTVNDVVRRTFCPPRSGKASGKATIFKMGENLFRPEVSILPPDGAGSNQILTHNRSKPYIPDRYITAITQGINQAVQNIMKDEKPDIRIKQTIESAYGTMISAAVDEFMHELINSGKTSKAFRNQLKQTIEQMINAYCKDIGLPDNCVGGNFVTSTEITKELWNDKTLDTCTFMNPTVQRYTKHELYSKLDETFSEYIKKHHNGIGIIELMGKINSFAKTLLNHKPQERLI</sequence>
<evidence type="ECO:0000313" key="2">
    <source>
        <dbReference type="EMBL" id="MEO3956607.1"/>
    </source>
</evidence>
<evidence type="ECO:0000256" key="1">
    <source>
        <dbReference type="SAM" id="MobiDB-lite"/>
    </source>
</evidence>